<dbReference type="Gene3D" id="1.25.40.10">
    <property type="entry name" value="Tetratricopeptide repeat domain"/>
    <property type="match status" value="1"/>
</dbReference>
<reference evidence="3" key="1">
    <citation type="journal article" date="2019" name="Int. J. Syst. Evol. Microbiol.">
        <title>The Global Catalogue of Microorganisms (GCM) 10K type strain sequencing project: providing services to taxonomists for standard genome sequencing and annotation.</title>
        <authorList>
            <consortium name="The Broad Institute Genomics Platform"/>
            <consortium name="The Broad Institute Genome Sequencing Center for Infectious Disease"/>
            <person name="Wu L."/>
            <person name="Ma J."/>
        </authorList>
    </citation>
    <scope>NUCLEOTIDE SEQUENCE [LARGE SCALE GENOMIC DNA]</scope>
    <source>
        <strain evidence="3">TISTR 932</strain>
    </source>
</reference>
<dbReference type="PROSITE" id="PS50943">
    <property type="entry name" value="HTH_CROC1"/>
    <property type="match status" value="1"/>
</dbReference>
<proteinExistence type="predicted"/>
<dbReference type="PANTHER" id="PTHR37038:SF12">
    <property type="entry name" value="TRANSCRIPTIONAL REGULATOR"/>
    <property type="match status" value="1"/>
</dbReference>
<evidence type="ECO:0000313" key="2">
    <source>
        <dbReference type="EMBL" id="MFD2729844.1"/>
    </source>
</evidence>
<keyword evidence="3" id="KW-1185">Reference proteome</keyword>
<dbReference type="CDD" id="cd00093">
    <property type="entry name" value="HTH_XRE"/>
    <property type="match status" value="1"/>
</dbReference>
<dbReference type="EMBL" id="JBHUMO010000061">
    <property type="protein sequence ID" value="MFD2729844.1"/>
    <property type="molecule type" value="Genomic_DNA"/>
</dbReference>
<name>A0ABW5TL82_9ENTE</name>
<dbReference type="Proteomes" id="UP001597427">
    <property type="component" value="Unassembled WGS sequence"/>
</dbReference>
<dbReference type="SMART" id="SM00530">
    <property type="entry name" value="HTH_XRE"/>
    <property type="match status" value="1"/>
</dbReference>
<evidence type="ECO:0000259" key="1">
    <source>
        <dbReference type="PROSITE" id="PS50943"/>
    </source>
</evidence>
<dbReference type="PANTHER" id="PTHR37038">
    <property type="entry name" value="TRANSCRIPTIONAL REGULATOR-RELATED"/>
    <property type="match status" value="1"/>
</dbReference>
<gene>
    <name evidence="2" type="ORF">ACFSR0_10595</name>
</gene>
<dbReference type="Pfam" id="PF01381">
    <property type="entry name" value="HTH_3"/>
    <property type="match status" value="1"/>
</dbReference>
<dbReference type="InterPro" id="IPR053163">
    <property type="entry name" value="HTH-type_regulator_Rgg"/>
</dbReference>
<dbReference type="InterPro" id="IPR011990">
    <property type="entry name" value="TPR-like_helical_dom_sf"/>
</dbReference>
<accession>A0ABW5TL82</accession>
<feature type="domain" description="HTH cro/C1-type" evidence="1">
    <location>
        <begin position="8"/>
        <end position="61"/>
    </location>
</feature>
<organism evidence="2 3">
    <name type="scientific">Enterococcus camelliae</name>
    <dbReference type="NCBI Taxonomy" id="453959"/>
    <lineage>
        <taxon>Bacteria</taxon>
        <taxon>Bacillati</taxon>
        <taxon>Bacillota</taxon>
        <taxon>Bacilli</taxon>
        <taxon>Lactobacillales</taxon>
        <taxon>Enterococcaceae</taxon>
        <taxon>Enterococcus</taxon>
    </lineage>
</organism>
<dbReference type="InterPro" id="IPR001387">
    <property type="entry name" value="Cro/C1-type_HTH"/>
</dbReference>
<comment type="caution">
    <text evidence="2">The sequence shown here is derived from an EMBL/GenBank/DDBJ whole genome shotgun (WGS) entry which is preliminary data.</text>
</comment>
<dbReference type="SUPFAM" id="SSF47413">
    <property type="entry name" value="lambda repressor-like DNA-binding domains"/>
    <property type="match status" value="1"/>
</dbReference>
<evidence type="ECO:0000313" key="3">
    <source>
        <dbReference type="Proteomes" id="UP001597427"/>
    </source>
</evidence>
<protein>
    <submittedName>
        <fullName evidence="2">Helix-turn-helix domain-containing protein</fullName>
    </submittedName>
</protein>
<dbReference type="RefSeq" id="WP_379982576.1">
    <property type="nucleotide sequence ID" value="NZ_JBHUMO010000061.1"/>
</dbReference>
<sequence length="120" mass="14490">MFSYGPCIKDLREKKKITQKEIYLDIVSRNFFSKFEKGEYSIEVTKFHQILERLNVTFEEFIYMYDLSLYNYSNISIKNILDIYYDFDMESIEKLKAIYNDFHYSNSNIERMLSSAAYAL</sequence>
<dbReference type="InterPro" id="IPR010982">
    <property type="entry name" value="Lambda_DNA-bd_dom_sf"/>
</dbReference>